<dbReference type="PIRSF" id="PIRSF018266">
    <property type="entry name" value="FecR"/>
    <property type="match status" value="1"/>
</dbReference>
<dbReference type="OrthoDB" id="1099963at2"/>
<dbReference type="InterPro" id="IPR032508">
    <property type="entry name" value="FecR_C"/>
</dbReference>
<protein>
    <submittedName>
        <fullName evidence="4">FecR family protein</fullName>
    </submittedName>
</protein>
<gene>
    <name evidence="4" type="ORF">SAMN05661044_02820</name>
</gene>
<dbReference type="Pfam" id="PF16344">
    <property type="entry name" value="FecR_C"/>
    <property type="match status" value="1"/>
</dbReference>
<organism evidence="4 5">
    <name type="scientific">Olivibacter domesticus</name>
    <name type="common">Pseudosphingobacterium domesticum</name>
    <dbReference type="NCBI Taxonomy" id="407022"/>
    <lineage>
        <taxon>Bacteria</taxon>
        <taxon>Pseudomonadati</taxon>
        <taxon>Bacteroidota</taxon>
        <taxon>Sphingobacteriia</taxon>
        <taxon>Sphingobacteriales</taxon>
        <taxon>Sphingobacteriaceae</taxon>
        <taxon>Olivibacter</taxon>
    </lineage>
</organism>
<feature type="domain" description="Protein FecR C-terminal" evidence="3">
    <location>
        <begin position="317"/>
        <end position="379"/>
    </location>
</feature>
<dbReference type="STRING" id="407022.SAMN05661044_02820"/>
<proteinExistence type="predicted"/>
<dbReference type="Gene3D" id="3.55.50.30">
    <property type="match status" value="1"/>
</dbReference>
<evidence type="ECO:0000313" key="5">
    <source>
        <dbReference type="Proteomes" id="UP000199421"/>
    </source>
</evidence>
<dbReference type="Pfam" id="PF04773">
    <property type="entry name" value="FecR"/>
    <property type="match status" value="1"/>
</dbReference>
<dbReference type="GO" id="GO:0016989">
    <property type="term" value="F:sigma factor antagonist activity"/>
    <property type="evidence" value="ECO:0007669"/>
    <property type="project" value="TreeGrafter"/>
</dbReference>
<sequence length="381" mass="42253">MTADQYKQIAQKVANGTASTEEMETYLLYFKLLEKHQEDLPFDTKNQRHLKDSLKQRIDAQIQASPQSTSKKLPYKYAAAVALLVFSSLVGYYIQQNQEPLEKTVNVSNRPISDFQPKKTTLTLADGSTITLDDAAAGELAKQGTTSIIKSSDGKIHYKPIGTAAAATNSYNTISTQKGGQYQLALPDGSLVWLNAASSITYPTAFGSTERKVKVQGEAYFEIRQLANQPFIVETNNQEVLVLGTSFNINAYKVDVSETTLISGRVKVKNLRSTNTATPILSIGEKALVNHQGIQIAKANIEEITAWKNGYFQFQGELQDIMEQIGRWYDVHIDYRLSGKEALTFGGRISRNRSLQDVLAIIEATGNVHFKVEGRRVMVSK</sequence>
<accession>A0A1H7R3B2</accession>
<evidence type="ECO:0000259" key="3">
    <source>
        <dbReference type="Pfam" id="PF16344"/>
    </source>
</evidence>
<dbReference type="Proteomes" id="UP000199421">
    <property type="component" value="Unassembled WGS sequence"/>
</dbReference>
<evidence type="ECO:0000259" key="2">
    <source>
        <dbReference type="Pfam" id="PF04773"/>
    </source>
</evidence>
<feature type="transmembrane region" description="Helical" evidence="1">
    <location>
        <begin position="77"/>
        <end position="94"/>
    </location>
</feature>
<keyword evidence="1" id="KW-0812">Transmembrane</keyword>
<dbReference type="InterPro" id="IPR006860">
    <property type="entry name" value="FecR"/>
</dbReference>
<dbReference type="AlphaFoldDB" id="A0A1H7R3B2"/>
<keyword evidence="1" id="KW-1133">Transmembrane helix</keyword>
<feature type="domain" description="FecR protein" evidence="2">
    <location>
        <begin position="173"/>
        <end position="267"/>
    </location>
</feature>
<keyword evidence="5" id="KW-1185">Reference proteome</keyword>
<dbReference type="RefSeq" id="WP_093325391.1">
    <property type="nucleotide sequence ID" value="NZ_FOAF01000002.1"/>
</dbReference>
<dbReference type="Gene3D" id="2.60.120.1440">
    <property type="match status" value="1"/>
</dbReference>
<name>A0A1H7R3B2_OLID1</name>
<evidence type="ECO:0000313" key="4">
    <source>
        <dbReference type="EMBL" id="SEL54642.1"/>
    </source>
</evidence>
<keyword evidence="1" id="KW-0472">Membrane</keyword>
<dbReference type="InterPro" id="IPR012373">
    <property type="entry name" value="Ferrdict_sens_TM"/>
</dbReference>
<dbReference type="EMBL" id="FOAF01000002">
    <property type="protein sequence ID" value="SEL54642.1"/>
    <property type="molecule type" value="Genomic_DNA"/>
</dbReference>
<dbReference type="PANTHER" id="PTHR30273:SF2">
    <property type="entry name" value="PROTEIN FECR"/>
    <property type="match status" value="1"/>
</dbReference>
<reference evidence="5" key="1">
    <citation type="submission" date="2016-10" db="EMBL/GenBank/DDBJ databases">
        <authorList>
            <person name="Varghese N."/>
            <person name="Submissions S."/>
        </authorList>
    </citation>
    <scope>NUCLEOTIDE SEQUENCE [LARGE SCALE GENOMIC DNA]</scope>
    <source>
        <strain evidence="5">DSM 18733</strain>
    </source>
</reference>
<evidence type="ECO:0000256" key="1">
    <source>
        <dbReference type="SAM" id="Phobius"/>
    </source>
</evidence>
<dbReference type="PANTHER" id="PTHR30273">
    <property type="entry name" value="PERIPLASMIC SIGNAL SENSOR AND SIGMA FACTOR ACTIVATOR FECR-RELATED"/>
    <property type="match status" value="1"/>
</dbReference>